<proteinExistence type="predicted"/>
<reference evidence="1" key="1">
    <citation type="journal article" date="2021" name="Microb. Physiol.">
        <title>Proteogenomic Insights into the Physiology of Marine, Sulfate-Reducing, Filamentous Desulfonema limicola and Desulfonema magnum.</title>
        <authorList>
            <person name="Schnaars V."/>
            <person name="Wohlbrand L."/>
            <person name="Scheve S."/>
            <person name="Hinrichs C."/>
            <person name="Reinhardt R."/>
            <person name="Rabus R."/>
        </authorList>
    </citation>
    <scope>NUCLEOTIDE SEQUENCE</scope>
    <source>
        <strain evidence="1">4be13</strain>
    </source>
</reference>
<gene>
    <name evidence="1" type="ORF">dnm_079800</name>
</gene>
<dbReference type="Proteomes" id="UP000663722">
    <property type="component" value="Chromosome"/>
</dbReference>
<accession>A0A975BUU2</accession>
<dbReference type="RefSeq" id="WP_207679494.1">
    <property type="nucleotide sequence ID" value="NZ_CP061800.1"/>
</dbReference>
<dbReference type="EMBL" id="CP061800">
    <property type="protein sequence ID" value="QTA91907.1"/>
    <property type="molecule type" value="Genomic_DNA"/>
</dbReference>
<name>A0A975BUU2_9BACT</name>
<evidence type="ECO:0000313" key="2">
    <source>
        <dbReference type="Proteomes" id="UP000663722"/>
    </source>
</evidence>
<organism evidence="1 2">
    <name type="scientific">Desulfonema magnum</name>
    <dbReference type="NCBI Taxonomy" id="45655"/>
    <lineage>
        <taxon>Bacteria</taxon>
        <taxon>Pseudomonadati</taxon>
        <taxon>Thermodesulfobacteriota</taxon>
        <taxon>Desulfobacteria</taxon>
        <taxon>Desulfobacterales</taxon>
        <taxon>Desulfococcaceae</taxon>
        <taxon>Desulfonema</taxon>
    </lineage>
</organism>
<dbReference type="AlphaFoldDB" id="A0A975BUU2"/>
<protein>
    <submittedName>
        <fullName evidence="1">Uncharacterized protein</fullName>
    </submittedName>
</protein>
<sequence>MQFISDKSHLKYHLYETAEALGICKKEKGKRVRLRLETLSNGAVGEVKRELEEEYARTSNDRPMRLIGYINRFYDALNYNEFREKGYPSGSGEEESAHRSVPQKWLKLPADCSVSRSKSFRAVTRQTRRAGEKPIRIRLRT</sequence>
<dbReference type="KEGG" id="dmm:dnm_079800"/>
<keyword evidence="2" id="KW-1185">Reference proteome</keyword>
<evidence type="ECO:0000313" key="1">
    <source>
        <dbReference type="EMBL" id="QTA91907.1"/>
    </source>
</evidence>